<evidence type="ECO:0000256" key="1">
    <source>
        <dbReference type="SAM" id="MobiDB-lite"/>
    </source>
</evidence>
<proteinExistence type="predicted"/>
<evidence type="ECO:0000313" key="3">
    <source>
        <dbReference type="Proteomes" id="UP001347146"/>
    </source>
</evidence>
<accession>A0ABU7MDU7</accession>
<gene>
    <name evidence="2" type="ORF">VZC37_13080</name>
</gene>
<dbReference type="EMBL" id="JAZDUF010000003">
    <property type="protein sequence ID" value="MEE3851274.1"/>
    <property type="molecule type" value="Genomic_DNA"/>
</dbReference>
<comment type="caution">
    <text evidence="2">The sequence shown here is derived from an EMBL/GenBank/DDBJ whole genome shotgun (WGS) entry which is preliminary data.</text>
</comment>
<evidence type="ECO:0000313" key="2">
    <source>
        <dbReference type="EMBL" id="MEE3851274.1"/>
    </source>
</evidence>
<dbReference type="RefSeq" id="WP_330432957.1">
    <property type="nucleotide sequence ID" value="NZ_JAZDUF010000003.1"/>
</dbReference>
<keyword evidence="3" id="KW-1185">Reference proteome</keyword>
<sequence length="54" mass="6095">MTYQDIVYGWPTMMDRVLDAVHGGHHLAPRRRKLTADITGDGRELDYPIDPAAT</sequence>
<feature type="region of interest" description="Disordered" evidence="1">
    <location>
        <begin position="33"/>
        <end position="54"/>
    </location>
</feature>
<organism evidence="2 3">
    <name type="scientific">Gordonia sesuvii</name>
    <dbReference type="NCBI Taxonomy" id="3116777"/>
    <lineage>
        <taxon>Bacteria</taxon>
        <taxon>Bacillati</taxon>
        <taxon>Actinomycetota</taxon>
        <taxon>Actinomycetes</taxon>
        <taxon>Mycobacteriales</taxon>
        <taxon>Gordoniaceae</taxon>
        <taxon>Gordonia</taxon>
    </lineage>
</organism>
<reference evidence="2 3" key="1">
    <citation type="submission" date="2024-01" db="EMBL/GenBank/DDBJ databases">
        <title>Draft genome sequence of Gordonia sp. LSe1-13.</title>
        <authorList>
            <person name="Suphannarot A."/>
            <person name="Mingma R."/>
        </authorList>
    </citation>
    <scope>NUCLEOTIDE SEQUENCE [LARGE SCALE GENOMIC DNA]</scope>
    <source>
        <strain evidence="2 3">LSe1-13</strain>
    </source>
</reference>
<dbReference type="Proteomes" id="UP001347146">
    <property type="component" value="Unassembled WGS sequence"/>
</dbReference>
<name>A0ABU7MDU7_9ACTN</name>
<protein>
    <submittedName>
        <fullName evidence="2">Uncharacterized protein</fullName>
    </submittedName>
</protein>